<dbReference type="Pfam" id="PF12838">
    <property type="entry name" value="Fer4_7"/>
    <property type="match status" value="1"/>
</dbReference>
<accession>A0A5D0MM43</accession>
<name>A0A5D0MM43_FLESI</name>
<dbReference type="InterPro" id="IPR007160">
    <property type="entry name" value="DUF362"/>
</dbReference>
<dbReference type="GO" id="GO:0051539">
    <property type="term" value="F:4 iron, 4 sulfur cluster binding"/>
    <property type="evidence" value="ECO:0007669"/>
    <property type="project" value="UniProtKB-KW"/>
</dbReference>
<dbReference type="InterPro" id="IPR017900">
    <property type="entry name" value="4Fe4S_Fe_S_CS"/>
</dbReference>
<proteinExistence type="predicted"/>
<evidence type="ECO:0000256" key="4">
    <source>
        <dbReference type="ARBA" id="ARBA00023014"/>
    </source>
</evidence>
<feature type="domain" description="4Fe-4S ferredoxin-type" evidence="5">
    <location>
        <begin position="210"/>
        <end position="238"/>
    </location>
</feature>
<dbReference type="Proteomes" id="UP000323337">
    <property type="component" value="Unassembled WGS sequence"/>
</dbReference>
<dbReference type="InterPro" id="IPR050157">
    <property type="entry name" value="PSI_iron-sulfur_center"/>
</dbReference>
<evidence type="ECO:0000256" key="3">
    <source>
        <dbReference type="ARBA" id="ARBA00023004"/>
    </source>
</evidence>
<dbReference type="RefSeq" id="WP_303701482.1">
    <property type="nucleotide sequence ID" value="NZ_VSIV01000218.1"/>
</dbReference>
<dbReference type="EMBL" id="VSIV01000218">
    <property type="protein sequence ID" value="TYB33015.1"/>
    <property type="molecule type" value="Genomic_DNA"/>
</dbReference>
<dbReference type="AlphaFoldDB" id="A0A5D0MM43"/>
<evidence type="ECO:0000313" key="7">
    <source>
        <dbReference type="Proteomes" id="UP000323337"/>
    </source>
</evidence>
<dbReference type="SUPFAM" id="SSF54862">
    <property type="entry name" value="4Fe-4S ferredoxins"/>
    <property type="match status" value="1"/>
</dbReference>
<keyword evidence="2" id="KW-0479">Metal-binding</keyword>
<dbReference type="InterPro" id="IPR017896">
    <property type="entry name" value="4Fe4S_Fe-S-bd"/>
</dbReference>
<dbReference type="Gene3D" id="3.30.70.20">
    <property type="match status" value="1"/>
</dbReference>
<evidence type="ECO:0000256" key="2">
    <source>
        <dbReference type="ARBA" id="ARBA00022723"/>
    </source>
</evidence>
<dbReference type="Pfam" id="PF04015">
    <property type="entry name" value="DUF362"/>
    <property type="match status" value="1"/>
</dbReference>
<dbReference type="GO" id="GO:0046872">
    <property type="term" value="F:metal ion binding"/>
    <property type="evidence" value="ECO:0007669"/>
    <property type="project" value="UniProtKB-KW"/>
</dbReference>
<dbReference type="PANTHER" id="PTHR24960:SF79">
    <property type="entry name" value="PHOTOSYSTEM I IRON-SULFUR CENTER"/>
    <property type="match status" value="1"/>
</dbReference>
<dbReference type="PROSITE" id="PS00198">
    <property type="entry name" value="4FE4S_FER_1"/>
    <property type="match status" value="1"/>
</dbReference>
<evidence type="ECO:0000256" key="1">
    <source>
        <dbReference type="ARBA" id="ARBA00022485"/>
    </source>
</evidence>
<organism evidence="6 7">
    <name type="scientific">Flexistipes sinusarabici</name>
    <dbReference type="NCBI Taxonomy" id="2352"/>
    <lineage>
        <taxon>Bacteria</taxon>
        <taxon>Pseudomonadati</taxon>
        <taxon>Deferribacterota</taxon>
        <taxon>Deferribacteres</taxon>
        <taxon>Deferribacterales</taxon>
        <taxon>Flexistipitaceae</taxon>
        <taxon>Flexistipes</taxon>
    </lineage>
</organism>
<gene>
    <name evidence="6" type="ORF">FXF49_08540</name>
</gene>
<dbReference type="PROSITE" id="PS51379">
    <property type="entry name" value="4FE4S_FER_2"/>
    <property type="match status" value="2"/>
</dbReference>
<evidence type="ECO:0000259" key="5">
    <source>
        <dbReference type="PROSITE" id="PS51379"/>
    </source>
</evidence>
<protein>
    <submittedName>
        <fullName evidence="6">DUF362 domain-containing protein</fullName>
    </submittedName>
</protein>
<dbReference type="PANTHER" id="PTHR24960">
    <property type="entry name" value="PHOTOSYSTEM I IRON-SULFUR CENTER-RELATED"/>
    <property type="match status" value="1"/>
</dbReference>
<sequence length="392" mass="43437">MSDLANVFMSNLKLRGLKMVSTVYHIGPHAKSFTYESGLQGKFEQFLKDFDIAKYIDKDETVPLKIHLGGKGAFRTIRPQFVKQVVQAVKNIPAKPFVTDSVRIPAYEYLEVAKEAGYNHLTLDAPVVIADGMYGKDSLKSRAGELLGDVYIASALYEAKSMVVLTHVKGHIQAVLGGAIKNISMGGVSNESHHGDWHEGRGKMHFLMGDIMEWDEDRCILCYDCMKVCPAECITFPDNIYTVDKDKCWRCGRCARVCPEDAIHVPVTHEKFMKAIAEGANAVASTFEPNRVIYISFLTEMQPECDCMPVAENPVVQDQGILISDDPVAIDTATLDILSNVDTLGGSRAEGIKKKDGWDIFSLLHQKDGRLQVIEAEKLGLGTMNYKIEKIG</sequence>
<comment type="caution">
    <text evidence="6">The sequence shown here is derived from an EMBL/GenBank/DDBJ whole genome shotgun (WGS) entry which is preliminary data.</text>
</comment>
<keyword evidence="3" id="KW-0408">Iron</keyword>
<reference evidence="6 7" key="1">
    <citation type="submission" date="2019-08" db="EMBL/GenBank/DDBJ databases">
        <title>Genomic characterization of a novel candidate phylum (ARYD3) from a high temperature, high salinity tertiary oil reservoir in north central Oklahoma, USA.</title>
        <authorList>
            <person name="Youssef N.H."/>
            <person name="Yadav A."/>
            <person name="Elshahed M.S."/>
        </authorList>
    </citation>
    <scope>NUCLEOTIDE SEQUENCE [LARGE SCALE GENOMIC DNA]</scope>
    <source>
        <strain evidence="6">ARYD1</strain>
    </source>
</reference>
<keyword evidence="4" id="KW-0411">Iron-sulfur</keyword>
<evidence type="ECO:0000313" key="6">
    <source>
        <dbReference type="EMBL" id="TYB33015.1"/>
    </source>
</evidence>
<feature type="domain" description="4Fe-4S ferredoxin-type" evidence="5">
    <location>
        <begin position="239"/>
        <end position="268"/>
    </location>
</feature>
<keyword evidence="1" id="KW-0004">4Fe-4S</keyword>